<dbReference type="NCBIfam" id="TIGR00763">
    <property type="entry name" value="lon"/>
    <property type="match status" value="1"/>
</dbReference>
<dbReference type="InterPro" id="IPR014721">
    <property type="entry name" value="Ribsml_uS5_D2-typ_fold_subgr"/>
</dbReference>
<reference evidence="15" key="1">
    <citation type="submission" date="2020-11" db="EMBL/GenBank/DDBJ databases">
        <authorList>
            <person name="Tran Van P."/>
        </authorList>
    </citation>
    <scope>NUCLEOTIDE SEQUENCE</scope>
</reference>
<comment type="catalytic activity">
    <reaction evidence="7">
        <text>Hydrolysis of proteins in presence of ATP.</text>
        <dbReference type="EC" id="3.4.21.53"/>
    </reaction>
</comment>
<keyword evidence="6 8" id="KW-0067">ATP-binding</keyword>
<dbReference type="Gene3D" id="1.20.5.5270">
    <property type="match status" value="1"/>
</dbReference>
<dbReference type="SUPFAM" id="SSF54211">
    <property type="entry name" value="Ribosomal protein S5 domain 2-like"/>
    <property type="match status" value="1"/>
</dbReference>
<evidence type="ECO:0000256" key="7">
    <source>
        <dbReference type="ARBA" id="ARBA00050665"/>
    </source>
</evidence>
<sequence>MASRRILFSVFRRVHFPQSSAFIRGLPVNAGLRCTSVPPLALSRRHFCNPRQPSDDGSDQPQGPLNPNVPSVMNVPEVWPNVPVLAISRTPVFPRFIKLIEVTDPVLMDLLRRKVKSGQPYCGVFLKVDDQNSDEVVNSVDAIYEVGTFCQIHELQDMGDRMKMLVMGHRRIRILDVLQEDTNQAPVLAPDANSVKQLPRRFLRRRESATTTKALAEEALPQPLPPEKVLMVETENLLDEPYEHDDTMKALTQEIIKTIRDIISMNPLYRESIQQILHGGSRAIDNPVYLSDMGAALTGAESSELQKVLEQTHIPERLMMSLSLLKKEYELSKLQAKIGKEVEEKVKQQHRKYMLQEQLKVIKKELGLEKDDKDAIEEKYRARLKDVNVPPGIMEVIEEELSKLGFLEGHSSEFNVTRNYLDWLTSLPYGISSAETLELKAASDILDEDHYGMEDVKRRILEFIAVSHLKGSTQGKILCFYGPPGVGKTSIAKSIARALNRQYFRFSVGGMTDVAELKGHRRTYVGAMPGKMIQCLKKTKTENPLVLIDEVDKIGRGIQGDPASALLEILDPEQNANFLDHYLDVPIDLSKVLFICTANVTDTIPEPLRDRMEMIEKPEWTRKKFGLPTKLSICSSNHTAEKGEVADHVVVDENNLTDFVGKPVFAHDRMYDLTPPGVVMGLAWTSMGGSVLYIESIIRSSSASGKDAKGSIHLTGKLGDVMKESAQIAYSYALGFLNRLDSSSEVLKKSEIHIHVPEGATPKDGPSAGCTVVTALLSLALDTPVVKDLAMTGEVSLTGKVLPVGGIKEKIIAAKRVGVSKVILPAENKKDYADLQDFIKEGLEVFFVEDYKEIFDIAFPSHRGLGSS</sequence>
<dbReference type="FunFam" id="1.20.5.5270:FF:000001">
    <property type="entry name" value="Lon protease homolog, mitochondrial"/>
    <property type="match status" value="1"/>
</dbReference>
<dbReference type="FunFam" id="3.30.230.10:FF:000015">
    <property type="entry name" value="Lon protease homolog, mitochondrial"/>
    <property type="match status" value="1"/>
</dbReference>
<dbReference type="SUPFAM" id="SSF88697">
    <property type="entry name" value="PUA domain-like"/>
    <property type="match status" value="1"/>
</dbReference>
<dbReference type="GO" id="GO:0005759">
    <property type="term" value="C:mitochondrial matrix"/>
    <property type="evidence" value="ECO:0007669"/>
    <property type="project" value="UniProtKB-SubCell"/>
</dbReference>
<dbReference type="GO" id="GO:0051131">
    <property type="term" value="P:chaperone-mediated protein complex assembly"/>
    <property type="evidence" value="ECO:0007669"/>
    <property type="project" value="TreeGrafter"/>
</dbReference>
<dbReference type="GO" id="GO:0007005">
    <property type="term" value="P:mitochondrion organization"/>
    <property type="evidence" value="ECO:0007669"/>
    <property type="project" value="TreeGrafter"/>
</dbReference>
<dbReference type="OrthoDB" id="2411602at2759"/>
<protein>
    <recommendedName>
        <fullName evidence="8 11">Lon protease homolog</fullName>
        <ecNumber evidence="8 11">3.4.21.-</ecNumber>
    </recommendedName>
</protein>
<dbReference type="InterPro" id="IPR046336">
    <property type="entry name" value="Lon_prtase_N_sf"/>
</dbReference>
<evidence type="ECO:0000256" key="8">
    <source>
        <dbReference type="PIRNR" id="PIRNR001174"/>
    </source>
</evidence>
<gene>
    <name evidence="15" type="ORF">CTOB1V02_LOCUS4417</name>
</gene>
<dbReference type="Pfam" id="PF05362">
    <property type="entry name" value="Lon_C"/>
    <property type="match status" value="1"/>
</dbReference>
<keyword evidence="3 8" id="KW-0547">Nucleotide-binding</keyword>
<evidence type="ECO:0000259" key="14">
    <source>
        <dbReference type="PROSITE" id="PS51787"/>
    </source>
</evidence>
<evidence type="ECO:0000256" key="2">
    <source>
        <dbReference type="ARBA" id="ARBA00022670"/>
    </source>
</evidence>
<feature type="active site" evidence="9">
    <location>
        <position position="810"/>
    </location>
</feature>
<accession>A0A7R8ZJS4</accession>
<evidence type="ECO:0000256" key="5">
    <source>
        <dbReference type="ARBA" id="ARBA00022825"/>
    </source>
</evidence>
<feature type="compositionally biased region" description="Polar residues" evidence="12">
    <location>
        <begin position="59"/>
        <end position="69"/>
    </location>
</feature>
<dbReference type="CDD" id="cd19500">
    <property type="entry name" value="RecA-like_Lon"/>
    <property type="match status" value="1"/>
</dbReference>
<dbReference type="PRINTS" id="PR00830">
    <property type="entry name" value="ENDOLAPTASE"/>
</dbReference>
<dbReference type="FunFam" id="3.40.50.300:FF:000021">
    <property type="entry name" value="Lon protease homolog"/>
    <property type="match status" value="1"/>
</dbReference>
<dbReference type="SMART" id="SM00464">
    <property type="entry name" value="LON"/>
    <property type="match status" value="1"/>
</dbReference>
<keyword evidence="4 8" id="KW-0378">Hydrolase</keyword>
<evidence type="ECO:0000259" key="13">
    <source>
        <dbReference type="PROSITE" id="PS51786"/>
    </source>
</evidence>
<organism evidence="15">
    <name type="scientific">Cyprideis torosa</name>
    <dbReference type="NCBI Taxonomy" id="163714"/>
    <lineage>
        <taxon>Eukaryota</taxon>
        <taxon>Metazoa</taxon>
        <taxon>Ecdysozoa</taxon>
        <taxon>Arthropoda</taxon>
        <taxon>Crustacea</taxon>
        <taxon>Oligostraca</taxon>
        <taxon>Ostracoda</taxon>
        <taxon>Podocopa</taxon>
        <taxon>Podocopida</taxon>
        <taxon>Cytherocopina</taxon>
        <taxon>Cytheroidea</taxon>
        <taxon>Cytherideidae</taxon>
        <taxon>Cyprideis</taxon>
    </lineage>
</organism>
<dbReference type="GO" id="GO:0006515">
    <property type="term" value="P:protein quality control for misfolded or incompletely synthesized proteins"/>
    <property type="evidence" value="ECO:0007669"/>
    <property type="project" value="TreeGrafter"/>
</dbReference>
<evidence type="ECO:0000256" key="10">
    <source>
        <dbReference type="RuleBase" id="RU000591"/>
    </source>
</evidence>
<dbReference type="EC" id="3.4.21.-" evidence="8 11"/>
<evidence type="ECO:0000256" key="3">
    <source>
        <dbReference type="ARBA" id="ARBA00022741"/>
    </source>
</evidence>
<dbReference type="InterPro" id="IPR008268">
    <property type="entry name" value="Peptidase_S16_AS"/>
</dbReference>
<evidence type="ECO:0000256" key="9">
    <source>
        <dbReference type="PROSITE-ProRule" id="PRU01122"/>
    </source>
</evidence>
<dbReference type="GO" id="GO:0004176">
    <property type="term" value="F:ATP-dependent peptidase activity"/>
    <property type="evidence" value="ECO:0007669"/>
    <property type="project" value="UniProtKB-UniRule"/>
</dbReference>
<dbReference type="InterPro" id="IPR015947">
    <property type="entry name" value="PUA-like_sf"/>
</dbReference>
<dbReference type="Gene3D" id="1.20.58.1480">
    <property type="match status" value="1"/>
</dbReference>
<dbReference type="Pfam" id="PF00004">
    <property type="entry name" value="AAA"/>
    <property type="match status" value="1"/>
</dbReference>
<dbReference type="AlphaFoldDB" id="A0A7R8ZJS4"/>
<dbReference type="PROSITE" id="PS51787">
    <property type="entry name" value="LON_N"/>
    <property type="match status" value="1"/>
</dbReference>
<dbReference type="PANTHER" id="PTHR43718:SF2">
    <property type="entry name" value="LON PROTEASE HOMOLOG, MITOCHONDRIAL"/>
    <property type="match status" value="1"/>
</dbReference>
<dbReference type="GO" id="GO:0005524">
    <property type="term" value="F:ATP binding"/>
    <property type="evidence" value="ECO:0007669"/>
    <property type="project" value="UniProtKB-KW"/>
</dbReference>
<dbReference type="InterPro" id="IPR008269">
    <property type="entry name" value="Lon_proteolytic"/>
</dbReference>
<dbReference type="PROSITE" id="PS01046">
    <property type="entry name" value="LON_SER"/>
    <property type="match status" value="1"/>
</dbReference>
<keyword evidence="2 8" id="KW-0645">Protease</keyword>
<dbReference type="GO" id="GO:0016887">
    <property type="term" value="F:ATP hydrolysis activity"/>
    <property type="evidence" value="ECO:0007669"/>
    <property type="project" value="InterPro"/>
</dbReference>
<dbReference type="SUPFAM" id="SSF52540">
    <property type="entry name" value="P-loop containing nucleoside triphosphate hydrolases"/>
    <property type="match status" value="1"/>
</dbReference>
<dbReference type="PIRSF" id="PIRSF001174">
    <property type="entry name" value="Lon_proteas"/>
    <property type="match status" value="1"/>
</dbReference>
<feature type="domain" description="Lon proteolytic" evidence="13">
    <location>
        <begin position="673"/>
        <end position="861"/>
    </location>
</feature>
<dbReference type="InterPro" id="IPR020568">
    <property type="entry name" value="Ribosomal_Su5_D2-typ_SF"/>
</dbReference>
<feature type="region of interest" description="Disordered" evidence="12">
    <location>
        <begin position="45"/>
        <end position="69"/>
    </location>
</feature>
<evidence type="ECO:0000256" key="6">
    <source>
        <dbReference type="ARBA" id="ARBA00022840"/>
    </source>
</evidence>
<dbReference type="InterPro" id="IPR003959">
    <property type="entry name" value="ATPase_AAA_core"/>
</dbReference>
<evidence type="ECO:0000256" key="1">
    <source>
        <dbReference type="ARBA" id="ARBA00004305"/>
    </source>
</evidence>
<dbReference type="Gene3D" id="3.30.230.10">
    <property type="match status" value="1"/>
</dbReference>
<dbReference type="GO" id="GO:0004252">
    <property type="term" value="F:serine-type endopeptidase activity"/>
    <property type="evidence" value="ECO:0007669"/>
    <property type="project" value="UniProtKB-UniRule"/>
</dbReference>
<dbReference type="Gene3D" id="2.30.130.40">
    <property type="entry name" value="LON domain-like"/>
    <property type="match status" value="1"/>
</dbReference>
<name>A0A7R8ZJS4_9CRUS</name>
<dbReference type="EMBL" id="OB660844">
    <property type="protein sequence ID" value="CAD7226499.1"/>
    <property type="molecule type" value="Genomic_DNA"/>
</dbReference>
<dbReference type="Pfam" id="PF02190">
    <property type="entry name" value="LON_substr_bdg"/>
    <property type="match status" value="1"/>
</dbReference>
<dbReference type="PANTHER" id="PTHR43718">
    <property type="entry name" value="LON PROTEASE"/>
    <property type="match status" value="1"/>
</dbReference>
<dbReference type="Gene3D" id="3.40.50.300">
    <property type="entry name" value="P-loop containing nucleotide triphosphate hydrolases"/>
    <property type="match status" value="1"/>
</dbReference>
<comment type="similarity">
    <text evidence="8 9 10">Belongs to the peptidase S16 family.</text>
</comment>
<feature type="domain" description="Lon N-terminal" evidence="14">
    <location>
        <begin position="82"/>
        <end position="329"/>
    </location>
</feature>
<feature type="active site" evidence="9">
    <location>
        <position position="767"/>
    </location>
</feature>
<evidence type="ECO:0000256" key="11">
    <source>
        <dbReference type="RuleBase" id="RU000592"/>
    </source>
</evidence>
<dbReference type="InterPro" id="IPR027065">
    <property type="entry name" value="Lon_Prtase"/>
</dbReference>
<dbReference type="GO" id="GO:0003697">
    <property type="term" value="F:single-stranded DNA binding"/>
    <property type="evidence" value="ECO:0007669"/>
    <property type="project" value="TreeGrafter"/>
</dbReference>
<dbReference type="PROSITE" id="PS51786">
    <property type="entry name" value="LON_PROTEOLYTIC"/>
    <property type="match status" value="1"/>
</dbReference>
<proteinExistence type="inferred from homology"/>
<evidence type="ECO:0000256" key="4">
    <source>
        <dbReference type="ARBA" id="ARBA00022801"/>
    </source>
</evidence>
<comment type="subcellular location">
    <subcellularLocation>
        <location evidence="1">Mitochondrion matrix</location>
    </subcellularLocation>
</comment>
<evidence type="ECO:0000313" key="15">
    <source>
        <dbReference type="EMBL" id="CAD7226499.1"/>
    </source>
</evidence>
<dbReference type="InterPro" id="IPR003111">
    <property type="entry name" value="Lon_prtase_N"/>
</dbReference>
<dbReference type="InterPro" id="IPR027417">
    <property type="entry name" value="P-loop_NTPase"/>
</dbReference>
<evidence type="ECO:0000256" key="12">
    <source>
        <dbReference type="SAM" id="MobiDB-lite"/>
    </source>
</evidence>
<dbReference type="SMART" id="SM00382">
    <property type="entry name" value="AAA"/>
    <property type="match status" value="1"/>
</dbReference>
<keyword evidence="5 8" id="KW-0720">Serine protease</keyword>
<dbReference type="InterPro" id="IPR004815">
    <property type="entry name" value="Lon_bac/euk-typ"/>
</dbReference>
<dbReference type="InterPro" id="IPR003593">
    <property type="entry name" value="AAA+_ATPase"/>
</dbReference>
<dbReference type="FunFam" id="1.20.58.1480:FF:000002">
    <property type="entry name" value="Lon protease homolog, mitochondrial"/>
    <property type="match status" value="1"/>
</dbReference>